<dbReference type="EMBL" id="RCCE01000003">
    <property type="protein sequence ID" value="RLJ52060.1"/>
    <property type="molecule type" value="Genomic_DNA"/>
</dbReference>
<comment type="caution">
    <text evidence="2">The sequence shown here is derived from an EMBL/GenBank/DDBJ whole genome shotgun (WGS) entry which is preliminary data.</text>
</comment>
<feature type="chain" id="PRO_5019802555" evidence="1">
    <location>
        <begin position="23"/>
        <end position="287"/>
    </location>
</feature>
<reference evidence="2 3" key="1">
    <citation type="submission" date="2018-10" db="EMBL/GenBank/DDBJ databases">
        <title>Genomic Encyclopedia of Archaeal and Bacterial Type Strains, Phase II (KMG-II): from individual species to whole genera.</title>
        <authorList>
            <person name="Goeker M."/>
        </authorList>
    </citation>
    <scope>NUCLEOTIDE SEQUENCE [LARGE SCALE GENOMIC DNA]</scope>
    <source>
        <strain evidence="2 3">DSM 29466</strain>
    </source>
</reference>
<evidence type="ECO:0000313" key="3">
    <source>
        <dbReference type="Proteomes" id="UP000269157"/>
    </source>
</evidence>
<gene>
    <name evidence="2" type="ORF">BCF46_2288</name>
</gene>
<keyword evidence="3" id="KW-1185">Reference proteome</keyword>
<evidence type="ECO:0000313" key="2">
    <source>
        <dbReference type="EMBL" id="RLJ52060.1"/>
    </source>
</evidence>
<dbReference type="Proteomes" id="UP000269157">
    <property type="component" value="Unassembled WGS sequence"/>
</dbReference>
<proteinExistence type="predicted"/>
<dbReference type="AlphaFoldDB" id="A0A497W789"/>
<keyword evidence="1" id="KW-0732">Signal</keyword>
<name>A0A497W789_9RHOB</name>
<feature type="signal peptide" evidence="1">
    <location>
        <begin position="1"/>
        <end position="22"/>
    </location>
</feature>
<sequence length="287" mass="30088">MSRNLMTAVLTAWFGIAPPTLADGVPAAITPPLPRASLPSPELPRESEFTLTQFKSAKATFDEPQRAVAGIVARQANISNFGTACGPSLSMTVAPDAMLAVRVSAPCLPYDAIWFEHEELAFTVPMPLTGELAFLLPALDTDAELTATLSDGTVLNARNHVPDARNFARVALQWSGADPGELVAKAPRVLDGKVIHLGQSPDANGAVLQVFSSRISDQTASGVVRLSMRAPVTAANCGSGQVARVRRMVPGEPTSIYGLILNGPGCGAIGQSLQLNNVLQDLKLSGN</sequence>
<organism evidence="2 3">
    <name type="scientific">Litoreibacter meonggei</name>
    <dbReference type="NCBI Taxonomy" id="1049199"/>
    <lineage>
        <taxon>Bacteria</taxon>
        <taxon>Pseudomonadati</taxon>
        <taxon>Pseudomonadota</taxon>
        <taxon>Alphaproteobacteria</taxon>
        <taxon>Rhodobacterales</taxon>
        <taxon>Roseobacteraceae</taxon>
        <taxon>Litoreibacter</taxon>
    </lineage>
</organism>
<accession>A0A497W789</accession>
<evidence type="ECO:0000256" key="1">
    <source>
        <dbReference type="SAM" id="SignalP"/>
    </source>
</evidence>
<protein>
    <submittedName>
        <fullName evidence="2">Uncharacterized protein</fullName>
    </submittedName>
</protein>